<gene>
    <name evidence="7" type="ORF">GCM10017781_28780</name>
    <name evidence="8" type="ORF">HNQ07_002942</name>
</gene>
<keyword evidence="4 6" id="KW-1133">Transmembrane helix</keyword>
<comment type="caution">
    <text evidence="8">The sequence shown here is derived from an EMBL/GenBank/DDBJ whole genome shotgun (WGS) entry which is preliminary data.</text>
</comment>
<sequence length="396" mass="39851">MLTVTLPRSLVPAFWRYLGSLAATAVADAVLFVALPFVVLGAQGGRVGLGTVLLAGSAPRFLAPLLGTLADRWPGRSVLTVTATLRAALLAGVAWLALSGHAAVPTLAAFAFLNGCLVTLSFTAGSALVPHLVPEEQRPQANSLSSAALMGLPLIGYGVGGALIHGLGSAATLLAGVPVYVLALLLAASLPARPAEPTAGAKGFWHDLRGGLGVVRAQPLLQVMILLSFAMNLTLNVVNVRAPLFMQHVGAGAGGYALFEGLTAAGALVGALAVGALSARVKADTLIDAGRLLCVLAVLGLAVPQVPVWFVAAALLGLSLGVLEVAAVTRAQGLVAPGTLGRVMGVFLGLNALGLSSGAVIGSWPLASTPLFIVLAALLGALGLLWHRAVRSSPQP</sequence>
<name>A0A7W8NR21_9DEIO</name>
<dbReference type="SUPFAM" id="SSF103473">
    <property type="entry name" value="MFS general substrate transporter"/>
    <property type="match status" value="1"/>
</dbReference>
<reference evidence="7" key="4">
    <citation type="submission" date="2024-05" db="EMBL/GenBank/DDBJ databases">
        <authorList>
            <person name="Sun Q."/>
            <person name="Zhou Y."/>
        </authorList>
    </citation>
    <scope>NUCLEOTIDE SEQUENCE</scope>
    <source>
        <strain evidence="7">CGMCC 1.18437</strain>
    </source>
</reference>
<keyword evidence="3 6" id="KW-0812">Transmembrane</keyword>
<keyword evidence="10" id="KW-1185">Reference proteome</keyword>
<dbReference type="GO" id="GO:0022857">
    <property type="term" value="F:transmembrane transporter activity"/>
    <property type="evidence" value="ECO:0007669"/>
    <property type="project" value="InterPro"/>
</dbReference>
<evidence type="ECO:0000256" key="6">
    <source>
        <dbReference type="SAM" id="Phobius"/>
    </source>
</evidence>
<dbReference type="Pfam" id="PF07690">
    <property type="entry name" value="MFS_1"/>
    <property type="match status" value="1"/>
</dbReference>
<feature type="transmembrane region" description="Helical" evidence="6">
    <location>
        <begin position="340"/>
        <end position="361"/>
    </location>
</feature>
<dbReference type="EMBL" id="JACHFK010000007">
    <property type="protein sequence ID" value="MBB5377450.1"/>
    <property type="molecule type" value="Genomic_DNA"/>
</dbReference>
<evidence type="ECO:0000313" key="8">
    <source>
        <dbReference type="EMBL" id="MBB5377450.1"/>
    </source>
</evidence>
<feature type="transmembrane region" description="Helical" evidence="6">
    <location>
        <begin position="104"/>
        <end position="129"/>
    </location>
</feature>
<feature type="transmembrane region" description="Helical" evidence="6">
    <location>
        <begin position="213"/>
        <end position="233"/>
    </location>
</feature>
<dbReference type="InterPro" id="IPR036259">
    <property type="entry name" value="MFS_trans_sf"/>
</dbReference>
<evidence type="ECO:0000256" key="4">
    <source>
        <dbReference type="ARBA" id="ARBA00022989"/>
    </source>
</evidence>
<dbReference type="EMBL" id="BNAJ01000007">
    <property type="protein sequence ID" value="GHF50498.1"/>
    <property type="molecule type" value="Genomic_DNA"/>
</dbReference>
<feature type="transmembrane region" description="Helical" evidence="6">
    <location>
        <begin position="309"/>
        <end position="328"/>
    </location>
</feature>
<dbReference type="Proteomes" id="UP000539473">
    <property type="component" value="Unassembled WGS sequence"/>
</dbReference>
<comment type="subcellular location">
    <subcellularLocation>
        <location evidence="1">Cell membrane</location>
        <topology evidence="1">Multi-pass membrane protein</topology>
    </subcellularLocation>
</comment>
<evidence type="ECO:0000313" key="9">
    <source>
        <dbReference type="Proteomes" id="UP000539473"/>
    </source>
</evidence>
<feature type="transmembrane region" description="Helical" evidence="6">
    <location>
        <begin position="47"/>
        <end position="66"/>
    </location>
</feature>
<reference evidence="7" key="1">
    <citation type="journal article" date="2014" name="Int. J. Syst. Evol. Microbiol.">
        <title>Complete genome of a new Firmicutes species belonging to the dominant human colonic microbiota ('Ruminococcus bicirculans') reveals two chromosomes and a selective capacity to utilize plant glucans.</title>
        <authorList>
            <consortium name="NISC Comparative Sequencing Program"/>
            <person name="Wegmann U."/>
            <person name="Louis P."/>
            <person name="Goesmann A."/>
            <person name="Henrissat B."/>
            <person name="Duncan S.H."/>
            <person name="Flint H.J."/>
        </authorList>
    </citation>
    <scope>NUCLEOTIDE SEQUENCE</scope>
    <source>
        <strain evidence="7">CGMCC 1.18437</strain>
    </source>
</reference>
<feature type="transmembrane region" description="Helical" evidence="6">
    <location>
        <begin position="21"/>
        <end position="41"/>
    </location>
</feature>
<evidence type="ECO:0000256" key="3">
    <source>
        <dbReference type="ARBA" id="ARBA00022692"/>
    </source>
</evidence>
<evidence type="ECO:0000256" key="5">
    <source>
        <dbReference type="ARBA" id="ARBA00023136"/>
    </source>
</evidence>
<feature type="transmembrane region" description="Helical" evidence="6">
    <location>
        <begin position="367"/>
        <end position="386"/>
    </location>
</feature>
<dbReference type="InterPro" id="IPR011701">
    <property type="entry name" value="MFS"/>
</dbReference>
<dbReference type="Gene3D" id="1.20.1250.20">
    <property type="entry name" value="MFS general substrate transporter like domains"/>
    <property type="match status" value="1"/>
</dbReference>
<feature type="transmembrane region" description="Helical" evidence="6">
    <location>
        <begin position="78"/>
        <end position="98"/>
    </location>
</feature>
<evidence type="ECO:0000256" key="2">
    <source>
        <dbReference type="ARBA" id="ARBA00022475"/>
    </source>
</evidence>
<feature type="transmembrane region" description="Helical" evidence="6">
    <location>
        <begin position="141"/>
        <end position="164"/>
    </location>
</feature>
<feature type="transmembrane region" description="Helical" evidence="6">
    <location>
        <begin position="253"/>
        <end position="274"/>
    </location>
</feature>
<feature type="transmembrane region" description="Helical" evidence="6">
    <location>
        <begin position="170"/>
        <end position="192"/>
    </location>
</feature>
<proteinExistence type="predicted"/>
<reference evidence="10" key="2">
    <citation type="journal article" date="2019" name="Int. J. Syst. Evol. Microbiol.">
        <title>The Global Catalogue of Microorganisms (GCM) 10K type strain sequencing project: providing services to taxonomists for standard genome sequencing and annotation.</title>
        <authorList>
            <consortium name="The Broad Institute Genomics Platform"/>
            <consortium name="The Broad Institute Genome Sequencing Center for Infectious Disease"/>
            <person name="Wu L."/>
            <person name="Ma J."/>
        </authorList>
    </citation>
    <scope>NUCLEOTIDE SEQUENCE [LARGE SCALE GENOMIC DNA]</scope>
    <source>
        <strain evidence="10">CGMCC 1.18437</strain>
    </source>
</reference>
<evidence type="ECO:0000313" key="10">
    <source>
        <dbReference type="Proteomes" id="UP000619376"/>
    </source>
</evidence>
<dbReference type="PANTHER" id="PTHR23513:SF11">
    <property type="entry name" value="STAPHYLOFERRIN A TRANSPORTER"/>
    <property type="match status" value="1"/>
</dbReference>
<dbReference type="GO" id="GO:0005886">
    <property type="term" value="C:plasma membrane"/>
    <property type="evidence" value="ECO:0007669"/>
    <property type="project" value="UniProtKB-SubCell"/>
</dbReference>
<accession>A0A7W8NR21</accession>
<evidence type="ECO:0000256" key="1">
    <source>
        <dbReference type="ARBA" id="ARBA00004651"/>
    </source>
</evidence>
<dbReference type="CDD" id="cd06173">
    <property type="entry name" value="MFS_MefA_like"/>
    <property type="match status" value="1"/>
</dbReference>
<keyword evidence="2" id="KW-1003">Cell membrane</keyword>
<dbReference type="Proteomes" id="UP000619376">
    <property type="component" value="Unassembled WGS sequence"/>
</dbReference>
<keyword evidence="5 6" id="KW-0472">Membrane</keyword>
<dbReference type="RefSeq" id="WP_184113028.1">
    <property type="nucleotide sequence ID" value="NZ_BNAJ01000007.1"/>
</dbReference>
<protein>
    <submittedName>
        <fullName evidence="8">MFS family permease</fullName>
    </submittedName>
    <submittedName>
        <fullName evidence="7">MFS transporter</fullName>
    </submittedName>
</protein>
<reference evidence="8 9" key="3">
    <citation type="submission" date="2020-08" db="EMBL/GenBank/DDBJ databases">
        <title>Genomic Encyclopedia of Type Strains, Phase IV (KMG-IV): sequencing the most valuable type-strain genomes for metagenomic binning, comparative biology and taxonomic classification.</title>
        <authorList>
            <person name="Goeker M."/>
        </authorList>
    </citation>
    <scope>NUCLEOTIDE SEQUENCE [LARGE SCALE GENOMIC DNA]</scope>
    <source>
        <strain evidence="8 9">DSM 27521</strain>
    </source>
</reference>
<dbReference type="PANTHER" id="PTHR23513">
    <property type="entry name" value="INTEGRAL MEMBRANE EFFLUX PROTEIN-RELATED"/>
    <property type="match status" value="1"/>
</dbReference>
<dbReference type="AlphaFoldDB" id="A0A7W8NR21"/>
<evidence type="ECO:0000313" key="7">
    <source>
        <dbReference type="EMBL" id="GHF50498.1"/>
    </source>
</evidence>
<organism evidence="8 9">
    <name type="scientific">Deinococcus metalli</name>
    <dbReference type="NCBI Taxonomy" id="1141878"/>
    <lineage>
        <taxon>Bacteria</taxon>
        <taxon>Thermotogati</taxon>
        <taxon>Deinococcota</taxon>
        <taxon>Deinococci</taxon>
        <taxon>Deinococcales</taxon>
        <taxon>Deinococcaceae</taxon>
        <taxon>Deinococcus</taxon>
    </lineage>
</organism>